<sequence length="115" mass="12677">MALPINKSNANIVTLRAVTRNQTGTYQCEVSADAPSFHTEVAQATMLVAVLPEAQPSMTVNSLRVFNNKILVRMDESLKMICTSSPSYPPVNFTWSINAIPYSCLRLDEDKLATI</sequence>
<dbReference type="PANTHER" id="PTHR21261:SF17">
    <property type="entry name" value="BEAT VI"/>
    <property type="match status" value="1"/>
</dbReference>
<keyword evidence="2" id="KW-1185">Reference proteome</keyword>
<reference evidence="1" key="1">
    <citation type="submission" date="2022-08" db="UniProtKB">
        <authorList>
            <consortium name="EnsemblMetazoa"/>
        </authorList>
    </citation>
    <scope>IDENTIFICATION</scope>
    <source>
        <strain evidence="1">Israel</strain>
    </source>
</reference>
<dbReference type="AlphaFoldDB" id="A0A1B0GPA9"/>
<evidence type="ECO:0008006" key="3">
    <source>
        <dbReference type="Google" id="ProtNLM"/>
    </source>
</evidence>
<proteinExistence type="predicted"/>
<evidence type="ECO:0000313" key="2">
    <source>
        <dbReference type="Proteomes" id="UP000092462"/>
    </source>
</evidence>
<accession>A0A1B0GPA9</accession>
<dbReference type="PANTHER" id="PTHR21261">
    <property type="entry name" value="BEAT PROTEIN"/>
    <property type="match status" value="1"/>
</dbReference>
<evidence type="ECO:0000313" key="1">
    <source>
        <dbReference type="EnsemblMetazoa" id="PPAI006557-PA"/>
    </source>
</evidence>
<dbReference type="EMBL" id="AJVK01015050">
    <property type="status" value="NOT_ANNOTATED_CDS"/>
    <property type="molecule type" value="Genomic_DNA"/>
</dbReference>
<name>A0A1B0GPA9_PHLPP</name>
<dbReference type="EnsemblMetazoa" id="PPAI006557-RA">
    <property type="protein sequence ID" value="PPAI006557-PA"/>
    <property type="gene ID" value="PPAI006557"/>
</dbReference>
<dbReference type="VEuPathDB" id="VectorBase:PPAPM1_004525"/>
<protein>
    <recommendedName>
        <fullName evidence="3">Ig-like domain-containing protein</fullName>
    </recommendedName>
</protein>
<dbReference type="VEuPathDB" id="VectorBase:PPAI006557"/>
<organism evidence="1 2">
    <name type="scientific">Phlebotomus papatasi</name>
    <name type="common">Sandfly</name>
    <dbReference type="NCBI Taxonomy" id="29031"/>
    <lineage>
        <taxon>Eukaryota</taxon>
        <taxon>Metazoa</taxon>
        <taxon>Ecdysozoa</taxon>
        <taxon>Arthropoda</taxon>
        <taxon>Hexapoda</taxon>
        <taxon>Insecta</taxon>
        <taxon>Pterygota</taxon>
        <taxon>Neoptera</taxon>
        <taxon>Endopterygota</taxon>
        <taxon>Diptera</taxon>
        <taxon>Nematocera</taxon>
        <taxon>Psychodoidea</taxon>
        <taxon>Psychodidae</taxon>
        <taxon>Phlebotomus</taxon>
        <taxon>Phlebotomus</taxon>
    </lineage>
</organism>
<dbReference type="Proteomes" id="UP000092462">
    <property type="component" value="Unassembled WGS sequence"/>
</dbReference>